<feature type="domain" description="DUF6535" evidence="2">
    <location>
        <begin position="19"/>
        <end position="167"/>
    </location>
</feature>
<evidence type="ECO:0000259" key="2">
    <source>
        <dbReference type="Pfam" id="PF20153"/>
    </source>
</evidence>
<feature type="transmembrane region" description="Helical" evidence="1">
    <location>
        <begin position="142"/>
        <end position="164"/>
    </location>
</feature>
<proteinExistence type="predicted"/>
<accession>A0A165QGA2</accession>
<evidence type="ECO:0000313" key="3">
    <source>
        <dbReference type="EMBL" id="KZT69434.1"/>
    </source>
</evidence>
<protein>
    <recommendedName>
        <fullName evidence="2">DUF6535 domain-containing protein</fullName>
    </recommendedName>
</protein>
<dbReference type="OrthoDB" id="2796682at2759"/>
<reference evidence="3 4" key="1">
    <citation type="journal article" date="2016" name="Mol. Biol. Evol.">
        <title>Comparative Genomics of Early-Diverging Mushroom-Forming Fungi Provides Insights into the Origins of Lignocellulose Decay Capabilities.</title>
        <authorList>
            <person name="Nagy L.G."/>
            <person name="Riley R."/>
            <person name="Tritt A."/>
            <person name="Adam C."/>
            <person name="Daum C."/>
            <person name="Floudas D."/>
            <person name="Sun H."/>
            <person name="Yadav J.S."/>
            <person name="Pangilinan J."/>
            <person name="Larsson K.H."/>
            <person name="Matsuura K."/>
            <person name="Barry K."/>
            <person name="Labutti K."/>
            <person name="Kuo R."/>
            <person name="Ohm R.A."/>
            <person name="Bhattacharya S.S."/>
            <person name="Shirouzu T."/>
            <person name="Yoshinaga Y."/>
            <person name="Martin F.M."/>
            <person name="Grigoriev I.V."/>
            <person name="Hibbett D.S."/>
        </authorList>
    </citation>
    <scope>NUCLEOTIDE SEQUENCE [LARGE SCALE GENOMIC DNA]</scope>
    <source>
        <strain evidence="3 4">L-15889</strain>
    </source>
</reference>
<keyword evidence="1" id="KW-1133">Transmembrane helix</keyword>
<keyword evidence="1" id="KW-0812">Transmembrane</keyword>
<feature type="transmembrane region" description="Helical" evidence="1">
    <location>
        <begin position="171"/>
        <end position="192"/>
    </location>
</feature>
<dbReference type="Pfam" id="PF20153">
    <property type="entry name" value="DUF6535"/>
    <property type="match status" value="1"/>
</dbReference>
<keyword evidence="4" id="KW-1185">Reference proteome</keyword>
<dbReference type="InterPro" id="IPR045338">
    <property type="entry name" value="DUF6535"/>
</dbReference>
<keyword evidence="1" id="KW-0472">Membrane</keyword>
<name>A0A165QGA2_9APHY</name>
<dbReference type="EMBL" id="KV429058">
    <property type="protein sequence ID" value="KZT69434.1"/>
    <property type="molecule type" value="Genomic_DNA"/>
</dbReference>
<sequence>MVKADTAPTVRAAETKRPVWAHEEAAVKNWKEEIDTMLVFAGLFSAIVSTFNSQYYTNLQPPPPPVIYYLNLSANVAALAGNTEDWTGTIRAPESATAASIGISVKQWLEHYVAPQNLVPRQRAQIWHSRRRGLLDWRVPEIITLIPLLLQIALALFLVGLQILLWTMSCVVASVVLAPTVLLLVFTVYTAIAPAITSDCPYRSPQAWWIYQVFRRLTQFLALVSKYGLPIGPKLSLLTSRAMQPRATWIDREKAKLRRLRAGESSLDVLVTADKFIGGGTFLDEVVKPCLVHADLHSALPVFYRILEERAQWHLVDTSVGLRSMPKWLADGVDESSVVVMGVLAVEMLHRVEAEGQERDRQYEEPRILDVLGRLLCEMHVTDVVVYERLVVWFVDANLPLKPRKKALALISRNAPKFLGGNPELCVSLGNVCLAMVEMLHRNGSDPQASRQKAILHALDYILSTTPKTLSSLFDRLCMLIHAAGIDQEACDEMVAVVYRYCGHFQSSKKNVLTLSSCMRPLQNAVNPVSAMFLLSAILVMCTTLPNHKVELIENALKSASGDASPETVNAIAQKIARKGAWWVVSKLVDGCVAVAAERDIQLLPPTALRALISLVSLCDALAALSNGVVLLGIRQRIQLLRDILEGNVKP</sequence>
<evidence type="ECO:0000256" key="1">
    <source>
        <dbReference type="SAM" id="Phobius"/>
    </source>
</evidence>
<organism evidence="3 4">
    <name type="scientific">Daedalea quercina L-15889</name>
    <dbReference type="NCBI Taxonomy" id="1314783"/>
    <lineage>
        <taxon>Eukaryota</taxon>
        <taxon>Fungi</taxon>
        <taxon>Dikarya</taxon>
        <taxon>Basidiomycota</taxon>
        <taxon>Agaricomycotina</taxon>
        <taxon>Agaricomycetes</taxon>
        <taxon>Polyporales</taxon>
        <taxon>Fomitopsis</taxon>
    </lineage>
</organism>
<gene>
    <name evidence="3" type="ORF">DAEQUDRAFT_765510</name>
</gene>
<dbReference type="Proteomes" id="UP000076727">
    <property type="component" value="Unassembled WGS sequence"/>
</dbReference>
<dbReference type="AlphaFoldDB" id="A0A165QGA2"/>
<evidence type="ECO:0000313" key="4">
    <source>
        <dbReference type="Proteomes" id="UP000076727"/>
    </source>
</evidence>